<evidence type="ECO:0000256" key="1">
    <source>
        <dbReference type="ARBA" id="ARBA00008777"/>
    </source>
</evidence>
<dbReference type="InterPro" id="IPR036373">
    <property type="entry name" value="Ribosomal_bL17_sf"/>
</dbReference>
<comment type="similarity">
    <text evidence="1 5">Belongs to the bacterial ribosomal protein bL17 family.</text>
</comment>
<dbReference type="InterPro" id="IPR047859">
    <property type="entry name" value="Ribosomal_bL17_CS"/>
</dbReference>
<evidence type="ECO:0000256" key="3">
    <source>
        <dbReference type="ARBA" id="ARBA00023274"/>
    </source>
</evidence>
<evidence type="ECO:0000313" key="7">
    <source>
        <dbReference type="EMBL" id="KKQ23338.1"/>
    </source>
</evidence>
<sequence>MRHHKKGRKLHRKKGQRQALFKSLINNLVVYEKIETTEAKAKEIKPMVEKMITMAKKQNLPSLRIILSKLSKKPAQKLYYEIAPRYLERKGGYTRVIKGVKARKKDGSKMAIIEFV</sequence>
<keyword evidence="3 5" id="KW-0687">Ribonucleoprotein</keyword>
<proteinExistence type="inferred from homology"/>
<dbReference type="GO" id="GO:0006412">
    <property type="term" value="P:translation"/>
    <property type="evidence" value="ECO:0007669"/>
    <property type="project" value="InterPro"/>
</dbReference>
<dbReference type="AlphaFoldDB" id="A0A0G0FWF3"/>
<dbReference type="PATRIC" id="fig|1619010.3.peg.113"/>
<dbReference type="Gene3D" id="3.90.1030.10">
    <property type="entry name" value="Ribosomal protein L17"/>
    <property type="match status" value="1"/>
</dbReference>
<name>A0A0G0FWF3_9BACT</name>
<dbReference type="Pfam" id="PF01196">
    <property type="entry name" value="Ribosomal_L17"/>
    <property type="match status" value="1"/>
</dbReference>
<evidence type="ECO:0000256" key="6">
    <source>
        <dbReference type="RuleBase" id="RU000661"/>
    </source>
</evidence>
<dbReference type="NCBIfam" id="TIGR00059">
    <property type="entry name" value="L17"/>
    <property type="match status" value="1"/>
</dbReference>
<dbReference type="PANTHER" id="PTHR14413">
    <property type="entry name" value="RIBOSOMAL PROTEIN L17"/>
    <property type="match status" value="1"/>
</dbReference>
<dbReference type="GO" id="GO:0022625">
    <property type="term" value="C:cytosolic large ribosomal subunit"/>
    <property type="evidence" value="ECO:0007669"/>
    <property type="project" value="TreeGrafter"/>
</dbReference>
<evidence type="ECO:0000256" key="5">
    <source>
        <dbReference type="RuleBase" id="RU000660"/>
    </source>
</evidence>
<evidence type="ECO:0000256" key="4">
    <source>
        <dbReference type="ARBA" id="ARBA00035494"/>
    </source>
</evidence>
<dbReference type="EMBL" id="LBSR01000002">
    <property type="protein sequence ID" value="KKQ23338.1"/>
    <property type="molecule type" value="Genomic_DNA"/>
</dbReference>
<reference evidence="7 8" key="1">
    <citation type="journal article" date="2015" name="Nature">
        <title>rRNA introns, odd ribosomes, and small enigmatic genomes across a large radiation of phyla.</title>
        <authorList>
            <person name="Brown C.T."/>
            <person name="Hug L.A."/>
            <person name="Thomas B.C."/>
            <person name="Sharon I."/>
            <person name="Castelle C.J."/>
            <person name="Singh A."/>
            <person name="Wilkins M.J."/>
            <person name="Williams K.H."/>
            <person name="Banfield J.F."/>
        </authorList>
    </citation>
    <scope>NUCLEOTIDE SEQUENCE [LARGE SCALE GENOMIC DNA]</scope>
</reference>
<dbReference type="Proteomes" id="UP000034044">
    <property type="component" value="Unassembled WGS sequence"/>
</dbReference>
<dbReference type="PANTHER" id="PTHR14413:SF16">
    <property type="entry name" value="LARGE RIBOSOMAL SUBUNIT PROTEIN BL17M"/>
    <property type="match status" value="1"/>
</dbReference>
<dbReference type="PROSITE" id="PS01167">
    <property type="entry name" value="RIBOSOMAL_L17"/>
    <property type="match status" value="1"/>
</dbReference>
<protein>
    <recommendedName>
        <fullName evidence="4 6">50S ribosomal protein L17</fullName>
    </recommendedName>
</protein>
<gene>
    <name evidence="7" type="primary">rplQ</name>
    <name evidence="7" type="ORF">US36_C0002G0063</name>
</gene>
<dbReference type="SUPFAM" id="SSF64263">
    <property type="entry name" value="Prokaryotic ribosomal protein L17"/>
    <property type="match status" value="1"/>
</dbReference>
<keyword evidence="2 5" id="KW-0689">Ribosomal protein</keyword>
<organism evidence="7 8">
    <name type="scientific">Candidatus Wolfebacteria bacterium GW2011_GWC1_37_10</name>
    <dbReference type="NCBI Taxonomy" id="1619010"/>
    <lineage>
        <taxon>Bacteria</taxon>
        <taxon>Candidatus Wolfeibacteriota</taxon>
    </lineage>
</organism>
<dbReference type="InterPro" id="IPR000456">
    <property type="entry name" value="Ribosomal_bL17"/>
</dbReference>
<comment type="caution">
    <text evidence="7">The sequence shown here is derived from an EMBL/GenBank/DDBJ whole genome shotgun (WGS) entry which is preliminary data.</text>
</comment>
<accession>A0A0G0FWF3</accession>
<evidence type="ECO:0000313" key="8">
    <source>
        <dbReference type="Proteomes" id="UP000034044"/>
    </source>
</evidence>
<dbReference type="GO" id="GO:0003735">
    <property type="term" value="F:structural constituent of ribosome"/>
    <property type="evidence" value="ECO:0007669"/>
    <property type="project" value="InterPro"/>
</dbReference>
<evidence type="ECO:0000256" key="2">
    <source>
        <dbReference type="ARBA" id="ARBA00022980"/>
    </source>
</evidence>